<reference evidence="1 2" key="1">
    <citation type="submission" date="2016-10" db="EMBL/GenBank/DDBJ databases">
        <title>The whole genome sequencing and assembly of Bacillus simplex DSM 1321 strain.</title>
        <authorList>
            <person name="Park M.-K."/>
            <person name="Lee Y.-J."/>
            <person name="Yi H."/>
            <person name="Bahn Y.-S."/>
            <person name="Kim J.F."/>
            <person name="Lee D.-W."/>
        </authorList>
    </citation>
    <scope>NUCLEOTIDE SEQUENCE [LARGE SCALE GENOMIC DNA]</scope>
    <source>
        <strain evidence="1 2">DSM 1321</strain>
    </source>
</reference>
<organism evidence="1 2">
    <name type="scientific">Peribacillus simplex NBRC 15720 = DSM 1321</name>
    <dbReference type="NCBI Taxonomy" id="1349754"/>
    <lineage>
        <taxon>Bacteria</taxon>
        <taxon>Bacillati</taxon>
        <taxon>Bacillota</taxon>
        <taxon>Bacilli</taxon>
        <taxon>Bacillales</taxon>
        <taxon>Bacillaceae</taxon>
        <taxon>Peribacillus</taxon>
    </lineage>
</organism>
<dbReference type="GeneID" id="56472702"/>
<dbReference type="RefSeq" id="WP_063235433.1">
    <property type="nucleotide sequence ID" value="NZ_BCVO01000025.1"/>
</dbReference>
<dbReference type="SFLD" id="SFLDG01129">
    <property type="entry name" value="C1.5:_HAD__Beta-PGM__Phosphata"/>
    <property type="match status" value="1"/>
</dbReference>
<dbReference type="InterPro" id="IPR036412">
    <property type="entry name" value="HAD-like_sf"/>
</dbReference>
<dbReference type="AlphaFoldDB" id="A0A223EQA2"/>
<protein>
    <submittedName>
        <fullName evidence="1">Noncanonical pyrimidine nucleotidase, YjjG family</fullName>
    </submittedName>
</protein>
<dbReference type="Gene3D" id="1.10.150.240">
    <property type="entry name" value="Putative phosphatase, domain 2"/>
    <property type="match status" value="1"/>
</dbReference>
<dbReference type="NCBIfam" id="TIGR01549">
    <property type="entry name" value="HAD-SF-IA-v1"/>
    <property type="match status" value="1"/>
</dbReference>
<dbReference type="Proteomes" id="UP000214618">
    <property type="component" value="Chromosome"/>
</dbReference>
<dbReference type="InterPro" id="IPR052550">
    <property type="entry name" value="Pyrimidine_5'-ntase_YjjG"/>
</dbReference>
<dbReference type="InterPro" id="IPR023214">
    <property type="entry name" value="HAD_sf"/>
</dbReference>
<evidence type="ECO:0000313" key="1">
    <source>
        <dbReference type="EMBL" id="ASS97310.1"/>
    </source>
</evidence>
<dbReference type="InterPro" id="IPR023198">
    <property type="entry name" value="PGP-like_dom2"/>
</dbReference>
<proteinExistence type="predicted"/>
<dbReference type="OrthoDB" id="9802350at2"/>
<dbReference type="Gene3D" id="3.40.50.1000">
    <property type="entry name" value="HAD superfamily/HAD-like"/>
    <property type="match status" value="1"/>
</dbReference>
<dbReference type="GO" id="GO:0008253">
    <property type="term" value="F:5'-nucleotidase activity"/>
    <property type="evidence" value="ECO:0007669"/>
    <property type="project" value="InterPro"/>
</dbReference>
<dbReference type="EMBL" id="CP017704">
    <property type="protein sequence ID" value="ASS97310.1"/>
    <property type="molecule type" value="Genomic_DNA"/>
</dbReference>
<dbReference type="SUPFAM" id="SSF56784">
    <property type="entry name" value="HAD-like"/>
    <property type="match status" value="1"/>
</dbReference>
<dbReference type="SFLD" id="SFLDG01135">
    <property type="entry name" value="C1.5.6:_HAD__Beta-PGM__Phospha"/>
    <property type="match status" value="1"/>
</dbReference>
<dbReference type="SFLD" id="SFLDS00003">
    <property type="entry name" value="Haloacid_Dehalogenase"/>
    <property type="match status" value="1"/>
</dbReference>
<dbReference type="NCBIfam" id="NF006976">
    <property type="entry name" value="PRK09449.1"/>
    <property type="match status" value="1"/>
</dbReference>
<dbReference type="InterPro" id="IPR011951">
    <property type="entry name" value="HAD-SF_hydro_IA_YjjG/PynA"/>
</dbReference>
<sequence>MKYEIILFDVDDTLLDFGISEKKALHEAFLEFGLPRGAVDYTGCYQEISEVLWRELEQGLIDLTNLGVERFKRLFQKHGLDIDADSFSRAYLEHLGKEIHLVPGALEVCEKLGGCRLAIITNGFTTVQTARIGGSPLCNTFETLIVSQEAGFQKPDRGIFDYAFSKLKITDKSKALIVGDSLTSDIQGGLNYGMDTCWYNPHQKDNNLGIKPTYEIRTLTDLLKIVGSKEV</sequence>
<accession>A0A223EQA2</accession>
<dbReference type="PANTHER" id="PTHR47478:SF1">
    <property type="entry name" value="PYRIMIDINE 5'-NUCLEOTIDASE YJJG"/>
    <property type="match status" value="1"/>
</dbReference>
<dbReference type="NCBIfam" id="TIGR02254">
    <property type="entry name" value="YjjG_YfnB"/>
    <property type="match status" value="1"/>
</dbReference>
<gene>
    <name evidence="1" type="ORF">BS1321_08150</name>
</gene>
<dbReference type="InterPro" id="IPR006439">
    <property type="entry name" value="HAD-SF_hydro_IA"/>
</dbReference>
<dbReference type="PANTHER" id="PTHR47478">
    <property type="match status" value="1"/>
</dbReference>
<name>A0A223EQA2_9BACI</name>
<dbReference type="Pfam" id="PF00702">
    <property type="entry name" value="Hydrolase"/>
    <property type="match status" value="1"/>
</dbReference>
<dbReference type="PRINTS" id="PR00413">
    <property type="entry name" value="HADHALOGNASE"/>
</dbReference>
<evidence type="ECO:0000313" key="2">
    <source>
        <dbReference type="Proteomes" id="UP000214618"/>
    </source>
</evidence>